<dbReference type="EMBL" id="APLF01000009">
    <property type="protein sequence ID" value="EMY80806.1"/>
    <property type="molecule type" value="Genomic_DNA"/>
</dbReference>
<sequence length="126" mass="14164">MIQLKSLQRVNPRDVEAPKKFYVQAVGAGKTDLDRLAYLISNQSTVRKPDCYAVLEALLHNMMDELREGRIIELGNIGNFQIGVSSDAVDTEEEVTSNLVRKAKISFRPAKALRDLLQTVNYKKVS</sequence>
<organism evidence="3 4">
    <name type="scientific">Psychroflexus gondwanensis ACAM 44</name>
    <dbReference type="NCBI Taxonomy" id="1189619"/>
    <lineage>
        <taxon>Bacteria</taxon>
        <taxon>Pseudomonadati</taxon>
        <taxon>Bacteroidota</taxon>
        <taxon>Flavobacteriia</taxon>
        <taxon>Flavobacteriales</taxon>
        <taxon>Flavobacteriaceae</taxon>
        <taxon>Psychroflexus</taxon>
    </lineage>
</organism>
<protein>
    <submittedName>
        <fullName evidence="3">Putative DNA-binding protein</fullName>
    </submittedName>
</protein>
<name>N1WKN1_9FLAO</name>
<keyword evidence="4" id="KW-1185">Reference proteome</keyword>
<evidence type="ECO:0000259" key="2">
    <source>
        <dbReference type="Pfam" id="PF18291"/>
    </source>
</evidence>
<reference evidence="3 4" key="1">
    <citation type="journal article" date="2014" name="Genome Biol. Evol.">
        <title>Extensive gene acquisition in the extremely psychrophilic bacterial species Psychroflexus torquis and the link to sea-ice ecosystem specialism.</title>
        <authorList>
            <person name="Feng S."/>
            <person name="Powell S.M."/>
            <person name="Wilson R."/>
            <person name="Bowman J.P."/>
        </authorList>
    </citation>
    <scope>NUCLEOTIDE SEQUENCE [LARGE SCALE GENOMIC DNA]</scope>
    <source>
        <strain evidence="3 4">ACAM 44</strain>
    </source>
</reference>
<dbReference type="Pfam" id="PF18291">
    <property type="entry name" value="HU-HIG"/>
    <property type="match status" value="1"/>
</dbReference>
<feature type="domain" description="HU" evidence="2">
    <location>
        <begin position="6"/>
        <end position="122"/>
    </location>
</feature>
<evidence type="ECO:0000313" key="3">
    <source>
        <dbReference type="EMBL" id="EMY80806.1"/>
    </source>
</evidence>
<dbReference type="GO" id="GO:0003677">
    <property type="term" value="F:DNA binding"/>
    <property type="evidence" value="ECO:0007669"/>
    <property type="project" value="UniProtKB-KW"/>
</dbReference>
<accession>N1WKN1</accession>
<dbReference type="NCBIfam" id="TIGR01201">
    <property type="entry name" value="HU_rel"/>
    <property type="match status" value="1"/>
</dbReference>
<dbReference type="InterPro" id="IPR010992">
    <property type="entry name" value="IHF-like_DNA-bd_dom_sf"/>
</dbReference>
<proteinExistence type="predicted"/>
<dbReference type="InterPro" id="IPR041607">
    <property type="entry name" value="HU-HIG"/>
</dbReference>
<dbReference type="InterPro" id="IPR005902">
    <property type="entry name" value="HU_DNA-bd_put"/>
</dbReference>
<dbReference type="Gene3D" id="4.10.520.10">
    <property type="entry name" value="IHF-like DNA-binding proteins"/>
    <property type="match status" value="1"/>
</dbReference>
<dbReference type="RefSeq" id="WP_003440719.1">
    <property type="nucleotide sequence ID" value="NZ_APLF01000009.1"/>
</dbReference>
<evidence type="ECO:0000313" key="4">
    <source>
        <dbReference type="Proteomes" id="UP000012317"/>
    </source>
</evidence>
<evidence type="ECO:0000256" key="1">
    <source>
        <dbReference type="ARBA" id="ARBA00023125"/>
    </source>
</evidence>
<dbReference type="Proteomes" id="UP000012317">
    <property type="component" value="Unassembled WGS sequence"/>
</dbReference>
<keyword evidence="1 3" id="KW-0238">DNA-binding</keyword>
<dbReference type="AlphaFoldDB" id="N1WKN1"/>
<dbReference type="STRING" id="1189619.pgond44_09596"/>
<dbReference type="SUPFAM" id="SSF47729">
    <property type="entry name" value="IHF-like DNA-binding proteins"/>
    <property type="match status" value="1"/>
</dbReference>
<dbReference type="eggNOG" id="COG0776">
    <property type="taxonomic scope" value="Bacteria"/>
</dbReference>
<gene>
    <name evidence="3" type="ORF">pgond44_09596</name>
</gene>
<comment type="caution">
    <text evidence="3">The sequence shown here is derived from an EMBL/GenBank/DDBJ whole genome shotgun (WGS) entry which is preliminary data.</text>
</comment>